<dbReference type="EMBL" id="JACSZT010000002">
    <property type="protein sequence ID" value="MBC6498207.1"/>
    <property type="molecule type" value="Genomic_DNA"/>
</dbReference>
<keyword evidence="1" id="KW-0812">Transmembrane</keyword>
<dbReference type="AlphaFoldDB" id="A0A923NCX0"/>
<keyword evidence="1" id="KW-1133">Transmembrane helix</keyword>
<evidence type="ECO:0000256" key="1">
    <source>
        <dbReference type="SAM" id="Phobius"/>
    </source>
</evidence>
<protein>
    <submittedName>
        <fullName evidence="2">Uncharacterized protein</fullName>
    </submittedName>
</protein>
<dbReference type="Proteomes" id="UP000650485">
    <property type="component" value="Unassembled WGS sequence"/>
</dbReference>
<reference evidence="2" key="1">
    <citation type="submission" date="2020-08" db="EMBL/GenBank/DDBJ databases">
        <title>Complete genome sequence of Weissella confusa strain FS54 provides insights into metabolic potential.</title>
        <authorList>
            <person name="Fhoula I."/>
            <person name="Najjari A."/>
            <person name="Lekired A."/>
            <person name="Bessrour-Aouam N."/>
            <person name="Jaballah S."/>
            <person name="Klibi N."/>
            <person name="Ouzari H.-I."/>
        </authorList>
    </citation>
    <scope>NUCLEOTIDE SEQUENCE</scope>
    <source>
        <strain evidence="2">FS54</strain>
    </source>
</reference>
<name>A0A923NCX0_WEICO</name>
<gene>
    <name evidence="2" type="ORF">H7R52_01315</name>
</gene>
<evidence type="ECO:0000313" key="2">
    <source>
        <dbReference type="EMBL" id="MBC6498207.1"/>
    </source>
</evidence>
<proteinExistence type="predicted"/>
<feature type="transmembrane region" description="Helical" evidence="1">
    <location>
        <begin position="76"/>
        <end position="97"/>
    </location>
</feature>
<comment type="caution">
    <text evidence="2">The sequence shown here is derived from an EMBL/GenBank/DDBJ whole genome shotgun (WGS) entry which is preliminary data.</text>
</comment>
<feature type="transmembrane region" description="Helical" evidence="1">
    <location>
        <begin position="13"/>
        <end position="35"/>
    </location>
</feature>
<evidence type="ECO:0000313" key="3">
    <source>
        <dbReference type="Proteomes" id="UP000650485"/>
    </source>
</evidence>
<sequence>MIGLAFYFRSAKLFYPVATILYVVNVLMIQLNVIYYREFTDFMSVATMLGYNKVNQGLGASGFARKKKRVKYMRHYGRFSWVNTRLGFVLLLVALVWAKTQLANIMDFHLYSGASPVQYVTMLLNPLTVSIQHRILYLQ</sequence>
<keyword evidence="1" id="KW-0472">Membrane</keyword>
<accession>A0A923NCX0</accession>
<organism evidence="2 3">
    <name type="scientific">Weissella confusa</name>
    <name type="common">Lactobacillus confusus</name>
    <dbReference type="NCBI Taxonomy" id="1583"/>
    <lineage>
        <taxon>Bacteria</taxon>
        <taxon>Bacillati</taxon>
        <taxon>Bacillota</taxon>
        <taxon>Bacilli</taxon>
        <taxon>Lactobacillales</taxon>
        <taxon>Lactobacillaceae</taxon>
        <taxon>Weissella</taxon>
    </lineage>
</organism>